<keyword evidence="10" id="KW-1185">Reference proteome</keyword>
<dbReference type="AlphaFoldDB" id="A0A858RNK0"/>
<dbReference type="RefSeq" id="WP_169455949.1">
    <property type="nucleotide sequence ID" value="NZ_CP051774.1"/>
</dbReference>
<dbReference type="Pfam" id="PF00584">
    <property type="entry name" value="SecE"/>
    <property type="match status" value="1"/>
</dbReference>
<keyword evidence="4" id="KW-0653">Protein transport</keyword>
<keyword evidence="3 8" id="KW-0812">Transmembrane</keyword>
<keyword evidence="2" id="KW-0813">Transport</keyword>
<reference evidence="9 10" key="1">
    <citation type="submission" date="2020-04" db="EMBL/GenBank/DDBJ databases">
        <title>Luteolibacter sp. G-1-1-1 isolated from soil.</title>
        <authorList>
            <person name="Dahal R.H."/>
        </authorList>
    </citation>
    <scope>NUCLEOTIDE SEQUENCE [LARGE SCALE GENOMIC DNA]</scope>
    <source>
        <strain evidence="9 10">G-1-1-1</strain>
    </source>
</reference>
<proteinExistence type="predicted"/>
<evidence type="ECO:0000256" key="5">
    <source>
        <dbReference type="ARBA" id="ARBA00022989"/>
    </source>
</evidence>
<keyword evidence="5 8" id="KW-1133">Transmembrane helix</keyword>
<comment type="subcellular location">
    <subcellularLocation>
        <location evidence="1">Membrane</location>
    </subcellularLocation>
</comment>
<dbReference type="KEGG" id="luo:HHL09_17615"/>
<dbReference type="GO" id="GO:0016020">
    <property type="term" value="C:membrane"/>
    <property type="evidence" value="ECO:0007669"/>
    <property type="project" value="UniProtKB-SubCell"/>
</dbReference>
<evidence type="ECO:0000256" key="1">
    <source>
        <dbReference type="ARBA" id="ARBA00004370"/>
    </source>
</evidence>
<name>A0A858RNK0_9BACT</name>
<organism evidence="9 10">
    <name type="scientific">Luteolibacter luteus</name>
    <dbReference type="NCBI Taxonomy" id="2728835"/>
    <lineage>
        <taxon>Bacteria</taxon>
        <taxon>Pseudomonadati</taxon>
        <taxon>Verrucomicrobiota</taxon>
        <taxon>Verrucomicrobiia</taxon>
        <taxon>Verrucomicrobiales</taxon>
        <taxon>Verrucomicrobiaceae</taxon>
        <taxon>Luteolibacter</taxon>
    </lineage>
</organism>
<evidence type="ECO:0000256" key="6">
    <source>
        <dbReference type="ARBA" id="ARBA00023010"/>
    </source>
</evidence>
<feature type="transmembrane region" description="Helical" evidence="8">
    <location>
        <begin position="43"/>
        <end position="67"/>
    </location>
</feature>
<protein>
    <submittedName>
        <fullName evidence="9">Preprotein translocase subunit SecE</fullName>
    </submittedName>
</protein>
<dbReference type="GO" id="GO:0006605">
    <property type="term" value="P:protein targeting"/>
    <property type="evidence" value="ECO:0007669"/>
    <property type="project" value="InterPro"/>
</dbReference>
<dbReference type="Proteomes" id="UP000501812">
    <property type="component" value="Chromosome"/>
</dbReference>
<dbReference type="GO" id="GO:0006886">
    <property type="term" value="P:intracellular protein transport"/>
    <property type="evidence" value="ECO:0007669"/>
    <property type="project" value="InterPro"/>
</dbReference>
<dbReference type="Gene3D" id="1.20.5.1030">
    <property type="entry name" value="Preprotein translocase secy subunit"/>
    <property type="match status" value="1"/>
</dbReference>
<evidence type="ECO:0000313" key="9">
    <source>
        <dbReference type="EMBL" id="QJE97523.1"/>
    </source>
</evidence>
<evidence type="ECO:0000256" key="2">
    <source>
        <dbReference type="ARBA" id="ARBA00022448"/>
    </source>
</evidence>
<dbReference type="InterPro" id="IPR038379">
    <property type="entry name" value="SecE_sf"/>
</dbReference>
<evidence type="ECO:0000256" key="7">
    <source>
        <dbReference type="ARBA" id="ARBA00023136"/>
    </source>
</evidence>
<accession>A0A858RNK0</accession>
<keyword evidence="7 8" id="KW-0472">Membrane</keyword>
<dbReference type="InterPro" id="IPR001901">
    <property type="entry name" value="Translocase_SecE/Sec61-g"/>
</dbReference>
<evidence type="ECO:0000256" key="8">
    <source>
        <dbReference type="SAM" id="Phobius"/>
    </source>
</evidence>
<evidence type="ECO:0000256" key="4">
    <source>
        <dbReference type="ARBA" id="ARBA00022927"/>
    </source>
</evidence>
<keyword evidence="6" id="KW-0811">Translocation</keyword>
<evidence type="ECO:0000313" key="10">
    <source>
        <dbReference type="Proteomes" id="UP000501812"/>
    </source>
</evidence>
<evidence type="ECO:0000256" key="3">
    <source>
        <dbReference type="ARBA" id="ARBA00022692"/>
    </source>
</evidence>
<dbReference type="EMBL" id="CP051774">
    <property type="protein sequence ID" value="QJE97523.1"/>
    <property type="molecule type" value="Genomic_DNA"/>
</dbReference>
<gene>
    <name evidence="9" type="ORF">HHL09_17615</name>
</gene>
<sequence length="75" mass="8516">MFAKVSRFVGEVKGELRKANWPWEADPKVKGFKKYKELTDSTVVVLIATILLAGFVSAWDFICTYVLNFITSFGH</sequence>